<dbReference type="EMBL" id="QGKM01000112">
    <property type="protein sequence ID" value="PWQ92176.1"/>
    <property type="molecule type" value="Genomic_DNA"/>
</dbReference>
<name>A0A317C0J8_9GAMM</name>
<dbReference type="AlphaFoldDB" id="A0A317C0J8"/>
<dbReference type="InterPro" id="IPR025311">
    <property type="entry name" value="DUF4166"/>
</dbReference>
<dbReference type="OrthoDB" id="8844917at2"/>
<dbReference type="Pfam" id="PF13761">
    <property type="entry name" value="DUF4166"/>
    <property type="match status" value="1"/>
</dbReference>
<dbReference type="RefSeq" id="WP_109839913.1">
    <property type="nucleotide sequence ID" value="NZ_QGKM01000112.1"/>
</dbReference>
<evidence type="ECO:0000313" key="3">
    <source>
        <dbReference type="Proteomes" id="UP000245539"/>
    </source>
</evidence>
<evidence type="ECO:0000259" key="1">
    <source>
        <dbReference type="Pfam" id="PF13761"/>
    </source>
</evidence>
<accession>A0A317C0J8</accession>
<organism evidence="2 3">
    <name type="scientific">Leucothrix pacifica</name>
    <dbReference type="NCBI Taxonomy" id="1247513"/>
    <lineage>
        <taxon>Bacteria</taxon>
        <taxon>Pseudomonadati</taxon>
        <taxon>Pseudomonadota</taxon>
        <taxon>Gammaproteobacteria</taxon>
        <taxon>Thiotrichales</taxon>
        <taxon>Thiotrichaceae</taxon>
        <taxon>Leucothrix</taxon>
    </lineage>
</organism>
<keyword evidence="3" id="KW-1185">Reference proteome</keyword>
<proteinExistence type="predicted"/>
<gene>
    <name evidence="2" type="ORF">DKW60_22560</name>
</gene>
<evidence type="ECO:0000313" key="2">
    <source>
        <dbReference type="EMBL" id="PWQ92176.1"/>
    </source>
</evidence>
<feature type="domain" description="DUF4166" evidence="1">
    <location>
        <begin position="22"/>
        <end position="194"/>
    </location>
</feature>
<protein>
    <submittedName>
        <fullName evidence="2">DUF4166 domain-containing protein</fullName>
    </submittedName>
</protein>
<comment type="caution">
    <text evidence="2">The sequence shown here is derived from an EMBL/GenBank/DDBJ whole genome shotgun (WGS) entry which is preliminary data.</text>
</comment>
<sequence length="197" mass="22786">MMTEQQTTSPVQQALGEVWQQLPAGLQAHYRMNGDVHREQGHLDVAYPRWLQWPMNLIVRMGALLNRQGKAIPTTVERRLEDGQEYWFRSLVFADGETMTFTSQTVCVAPMQIIEFSNQYLGLRMTLSFAEDCLHYHSDGYVLRLAGKLIRIPEWLALGYGSIEERAVGEHRFVMDFGLRHPLFGQVFRYSGEFEVE</sequence>
<reference evidence="2 3" key="1">
    <citation type="submission" date="2018-05" db="EMBL/GenBank/DDBJ databases">
        <title>Leucothrix arctica sp. nov., isolated from Arctic seawater.</title>
        <authorList>
            <person name="Choi A."/>
            <person name="Baek K."/>
        </authorList>
    </citation>
    <scope>NUCLEOTIDE SEQUENCE [LARGE SCALE GENOMIC DNA]</scope>
    <source>
        <strain evidence="2 3">JCM 18388</strain>
    </source>
</reference>
<dbReference type="Proteomes" id="UP000245539">
    <property type="component" value="Unassembled WGS sequence"/>
</dbReference>